<feature type="region of interest" description="Disordered" evidence="2">
    <location>
        <begin position="415"/>
        <end position="436"/>
    </location>
</feature>
<proteinExistence type="predicted"/>
<dbReference type="AlphaFoldDB" id="X6NF84"/>
<keyword evidence="4" id="KW-1185">Reference proteome</keyword>
<accession>X6NF84</accession>
<evidence type="ECO:0000256" key="1">
    <source>
        <dbReference type="SAM" id="Coils"/>
    </source>
</evidence>
<feature type="coiled-coil region" evidence="1">
    <location>
        <begin position="62"/>
        <end position="188"/>
    </location>
</feature>
<evidence type="ECO:0000313" key="3">
    <source>
        <dbReference type="EMBL" id="ETO24379.1"/>
    </source>
</evidence>
<keyword evidence="1" id="KW-0175">Coiled coil</keyword>
<dbReference type="EMBL" id="ASPP01009254">
    <property type="protein sequence ID" value="ETO24379.1"/>
    <property type="molecule type" value="Genomic_DNA"/>
</dbReference>
<name>X6NF84_RETFI</name>
<evidence type="ECO:0000313" key="4">
    <source>
        <dbReference type="Proteomes" id="UP000023152"/>
    </source>
</evidence>
<dbReference type="Proteomes" id="UP000023152">
    <property type="component" value="Unassembled WGS sequence"/>
</dbReference>
<comment type="caution">
    <text evidence="3">The sequence shown here is derived from an EMBL/GenBank/DDBJ whole genome shotgun (WGS) entry which is preliminary data.</text>
</comment>
<feature type="non-terminal residue" evidence="3">
    <location>
        <position position="466"/>
    </location>
</feature>
<reference evidence="3 4" key="1">
    <citation type="journal article" date="2013" name="Curr. Biol.">
        <title>The Genome of the Foraminiferan Reticulomyxa filosa.</title>
        <authorList>
            <person name="Glockner G."/>
            <person name="Hulsmann N."/>
            <person name="Schleicher M."/>
            <person name="Noegel A.A."/>
            <person name="Eichinger L."/>
            <person name="Gallinger C."/>
            <person name="Pawlowski J."/>
            <person name="Sierra R."/>
            <person name="Euteneuer U."/>
            <person name="Pillet L."/>
            <person name="Moustafa A."/>
            <person name="Platzer M."/>
            <person name="Groth M."/>
            <person name="Szafranski K."/>
            <person name="Schliwa M."/>
        </authorList>
    </citation>
    <scope>NUCLEOTIDE SEQUENCE [LARGE SCALE GENOMIC DNA]</scope>
</reference>
<sequence>MSESQNDCDPVSSQYFQDIGDLETSDAQQHVTEKKELSNLNHRLEMFVRHQRDSRNEISRLRKALVDTEVDLRQRLKDAEKRHQIIQDKIMAENEQLSIQNKTLQDQLETTEKAYQSSESRRASLDEKVTCKMTEIELKDQQLEMLQNQLEALTNELITVKSSVKLMVKNDEHTAEHLQAQCDQWKNKFDVTCEELAKVTYAFFSFLLQTLTPNIDHCFFFRNEDFGKFSTKKKKLFLNKCLNCNIRSFSDKLVENEKLKEQLNESTTKFQDMEDQLRKEFDVKMLEVWSGFIVFLFWSHPFVHVRTYKKFTQKRESQYQNEKEEWIKMFKEEFQKKLAHFKEENAQYLESNKKLECEIVDTKARLARVRREKLELEAEKRSLVHFLLKDVVETKGKNIYIRIFFQKKEEEVEKSHSDVNELRQKKDEEIHEKTESLRTLNDTIRQKDIQYQQLSSAKVQLDNEIA</sequence>
<protein>
    <submittedName>
        <fullName evidence="3">Uncharacterized protein</fullName>
    </submittedName>
</protein>
<organism evidence="3 4">
    <name type="scientific">Reticulomyxa filosa</name>
    <dbReference type="NCBI Taxonomy" id="46433"/>
    <lineage>
        <taxon>Eukaryota</taxon>
        <taxon>Sar</taxon>
        <taxon>Rhizaria</taxon>
        <taxon>Retaria</taxon>
        <taxon>Foraminifera</taxon>
        <taxon>Monothalamids</taxon>
        <taxon>Reticulomyxidae</taxon>
        <taxon>Reticulomyxa</taxon>
    </lineage>
</organism>
<feature type="coiled-coil region" evidence="1">
    <location>
        <begin position="331"/>
        <end position="379"/>
    </location>
</feature>
<gene>
    <name evidence="3" type="ORF">RFI_12779</name>
</gene>
<evidence type="ECO:0000256" key="2">
    <source>
        <dbReference type="SAM" id="MobiDB-lite"/>
    </source>
</evidence>